<dbReference type="AlphaFoldDB" id="A0A6M1SER2"/>
<dbReference type="EMBL" id="JAALFG010000002">
    <property type="protein sequence ID" value="NGP18349.1"/>
    <property type="molecule type" value="Genomic_DNA"/>
</dbReference>
<comment type="caution">
    <text evidence="1">The sequence shown here is derived from an EMBL/GenBank/DDBJ whole genome shotgun (WGS) entry which is preliminary data.</text>
</comment>
<accession>A0A6M1SER2</accession>
<name>A0A6M1SER2_9HYPH</name>
<reference evidence="1 2" key="1">
    <citation type="submission" date="2020-02" db="EMBL/GenBank/DDBJ databases">
        <authorList>
            <person name="Khan S.A."/>
            <person name="Jeon C.O."/>
            <person name="Chun B.H."/>
        </authorList>
    </citation>
    <scope>NUCLEOTIDE SEQUENCE [LARGE SCALE GENOMIC DNA]</scope>
    <source>
        <strain evidence="1 2">H239</strain>
    </source>
</reference>
<proteinExistence type="predicted"/>
<keyword evidence="2" id="KW-1185">Reference proteome</keyword>
<dbReference type="Proteomes" id="UP000474802">
    <property type="component" value="Unassembled WGS sequence"/>
</dbReference>
<reference evidence="1 2" key="2">
    <citation type="submission" date="2020-03" db="EMBL/GenBank/DDBJ databases">
        <title>Devosia chinhatensis sp. nov., isolated from a hexachlorocyclohexane (HCH) dump site in India.</title>
        <authorList>
            <person name="Kumar M."/>
            <person name="Lal R."/>
        </authorList>
    </citation>
    <scope>NUCLEOTIDE SEQUENCE [LARGE SCALE GENOMIC DNA]</scope>
    <source>
        <strain evidence="1 2">H239</strain>
    </source>
</reference>
<protein>
    <submittedName>
        <fullName evidence="1">Uncharacterized protein</fullName>
    </submittedName>
</protein>
<dbReference type="RefSeq" id="WP_164534563.1">
    <property type="nucleotide sequence ID" value="NZ_JAALFG010000002.1"/>
</dbReference>
<organism evidence="1 2">
    <name type="scientific">Devosia aurantiaca</name>
    <dbReference type="NCBI Taxonomy" id="2714858"/>
    <lineage>
        <taxon>Bacteria</taxon>
        <taxon>Pseudomonadati</taxon>
        <taxon>Pseudomonadota</taxon>
        <taxon>Alphaproteobacteria</taxon>
        <taxon>Hyphomicrobiales</taxon>
        <taxon>Devosiaceae</taxon>
        <taxon>Devosia</taxon>
    </lineage>
</organism>
<evidence type="ECO:0000313" key="2">
    <source>
        <dbReference type="Proteomes" id="UP000474802"/>
    </source>
</evidence>
<gene>
    <name evidence="1" type="ORF">G5575_12400</name>
</gene>
<evidence type="ECO:0000313" key="1">
    <source>
        <dbReference type="EMBL" id="NGP18349.1"/>
    </source>
</evidence>
<sequence>MNRIVRQHYPVEKLPEDLREHFPDAEAVTVSVLSEPAQPFIHSGDKPRLSLDETFARLRSIQQRSMENGGGVTAEEAVRRVRELRDEWGD</sequence>